<protein>
    <submittedName>
        <fullName evidence="1">Uncharacterized protein</fullName>
    </submittedName>
</protein>
<accession>A0A1D1VX58</accession>
<keyword evidence="2" id="KW-1185">Reference proteome</keyword>
<reference evidence="1 2" key="1">
    <citation type="journal article" date="2016" name="Nat. Commun.">
        <title>Extremotolerant tardigrade genome and improved radiotolerance of human cultured cells by tardigrade-unique protein.</title>
        <authorList>
            <person name="Hashimoto T."/>
            <person name="Horikawa D.D."/>
            <person name="Saito Y."/>
            <person name="Kuwahara H."/>
            <person name="Kozuka-Hata H."/>
            <person name="Shin-I T."/>
            <person name="Minakuchi Y."/>
            <person name="Ohishi K."/>
            <person name="Motoyama A."/>
            <person name="Aizu T."/>
            <person name="Enomoto A."/>
            <person name="Kondo K."/>
            <person name="Tanaka S."/>
            <person name="Hara Y."/>
            <person name="Koshikawa S."/>
            <person name="Sagara H."/>
            <person name="Miura T."/>
            <person name="Yokobori S."/>
            <person name="Miyagawa K."/>
            <person name="Suzuki Y."/>
            <person name="Kubo T."/>
            <person name="Oyama M."/>
            <person name="Kohara Y."/>
            <person name="Fujiyama A."/>
            <person name="Arakawa K."/>
            <person name="Katayama T."/>
            <person name="Toyoda A."/>
            <person name="Kunieda T."/>
        </authorList>
    </citation>
    <scope>NUCLEOTIDE SEQUENCE [LARGE SCALE GENOMIC DNA]</scope>
    <source>
        <strain evidence="1 2">YOKOZUNA-1</strain>
    </source>
</reference>
<sequence length="148" mass="16895">MLILESQITVVLGAKIAESNEVSTTVLSCSILHFSTAETVREWILGQGVQNFCERKSNRWSSRDFGKFLSEGFATSEAHTMALHYAVDPIHVHNHLRATHLVRPNLFCWYTLQGKVGIMKGTLEGEVWSRRKRRQIENSTVENCRKVH</sequence>
<evidence type="ECO:0000313" key="1">
    <source>
        <dbReference type="EMBL" id="GAV06032.1"/>
    </source>
</evidence>
<gene>
    <name evidence="1" type="primary">RvY_16072</name>
    <name evidence="1" type="synonym">RvY_16072.1</name>
    <name evidence="1" type="ORF">RvY_16072-1</name>
</gene>
<dbReference type="EMBL" id="BDGG01000013">
    <property type="protein sequence ID" value="GAV06032.1"/>
    <property type="molecule type" value="Genomic_DNA"/>
</dbReference>
<name>A0A1D1VX58_RAMVA</name>
<dbReference type="AlphaFoldDB" id="A0A1D1VX58"/>
<evidence type="ECO:0000313" key="2">
    <source>
        <dbReference type="Proteomes" id="UP000186922"/>
    </source>
</evidence>
<dbReference type="Proteomes" id="UP000186922">
    <property type="component" value="Unassembled WGS sequence"/>
</dbReference>
<organism evidence="1 2">
    <name type="scientific">Ramazzottius varieornatus</name>
    <name type="common">Water bear</name>
    <name type="synonym">Tardigrade</name>
    <dbReference type="NCBI Taxonomy" id="947166"/>
    <lineage>
        <taxon>Eukaryota</taxon>
        <taxon>Metazoa</taxon>
        <taxon>Ecdysozoa</taxon>
        <taxon>Tardigrada</taxon>
        <taxon>Eutardigrada</taxon>
        <taxon>Parachela</taxon>
        <taxon>Hypsibioidea</taxon>
        <taxon>Ramazzottiidae</taxon>
        <taxon>Ramazzottius</taxon>
    </lineage>
</organism>
<proteinExistence type="predicted"/>
<comment type="caution">
    <text evidence="1">The sequence shown here is derived from an EMBL/GenBank/DDBJ whole genome shotgun (WGS) entry which is preliminary data.</text>
</comment>